<accession>A0ABQ6HRK7</accession>
<evidence type="ECO:0000256" key="1">
    <source>
        <dbReference type="ARBA" id="ARBA00022676"/>
    </source>
</evidence>
<keyword evidence="1" id="KW-0328">Glycosyltransferase</keyword>
<dbReference type="Pfam" id="PF13439">
    <property type="entry name" value="Glyco_transf_4"/>
    <property type="match status" value="1"/>
</dbReference>
<evidence type="ECO:0000256" key="3">
    <source>
        <dbReference type="SAM" id="MobiDB-lite"/>
    </source>
</evidence>
<feature type="compositionally biased region" description="Basic residues" evidence="3">
    <location>
        <begin position="178"/>
        <end position="187"/>
    </location>
</feature>
<sequence>MPSGHPYVEAILPDEVRLPDPTPPGQTPGDGVWWPPVVVDADWITRHASEIDLVHLHFGFESFSTEHLSAWLGALDAAGLPLVQTVHDLENPHLQDQEPHRRALDLLVPRAAAVLTLTDTAADVVAQSWGCRRRSCRTRRWCRRRGSPGLMLSGRSESPAGIDRESGCTSGRFAPAQTRHHGSRRSRPPAQTWTARSSCASTTRC</sequence>
<dbReference type="SUPFAM" id="SSF53756">
    <property type="entry name" value="UDP-Glycosyltransferase/glycogen phosphorylase"/>
    <property type="match status" value="1"/>
</dbReference>
<feature type="compositionally biased region" description="Polar residues" evidence="3">
    <location>
        <begin position="189"/>
        <end position="205"/>
    </location>
</feature>
<comment type="caution">
    <text evidence="5">The sequence shown here is derived from an EMBL/GenBank/DDBJ whole genome shotgun (WGS) entry which is preliminary data.</text>
</comment>
<evidence type="ECO:0000256" key="2">
    <source>
        <dbReference type="ARBA" id="ARBA00022679"/>
    </source>
</evidence>
<dbReference type="InterPro" id="IPR028098">
    <property type="entry name" value="Glyco_trans_4-like_N"/>
</dbReference>
<feature type="domain" description="Glycosyltransferase subfamily 4-like N-terminal" evidence="4">
    <location>
        <begin position="29"/>
        <end position="134"/>
    </location>
</feature>
<keyword evidence="6" id="KW-1185">Reference proteome</keyword>
<proteinExistence type="predicted"/>
<dbReference type="EMBL" id="BSUJ01000001">
    <property type="protein sequence ID" value="GMA21085.1"/>
    <property type="molecule type" value="Genomic_DNA"/>
</dbReference>
<evidence type="ECO:0000313" key="6">
    <source>
        <dbReference type="Proteomes" id="UP001157109"/>
    </source>
</evidence>
<gene>
    <name evidence="5" type="ORF">GCM10025862_31060</name>
</gene>
<reference evidence="6" key="1">
    <citation type="journal article" date="2019" name="Int. J. Syst. Evol. Microbiol.">
        <title>The Global Catalogue of Microorganisms (GCM) 10K type strain sequencing project: providing services to taxonomists for standard genome sequencing and annotation.</title>
        <authorList>
            <consortium name="The Broad Institute Genomics Platform"/>
            <consortium name="The Broad Institute Genome Sequencing Center for Infectious Disease"/>
            <person name="Wu L."/>
            <person name="Ma J."/>
        </authorList>
    </citation>
    <scope>NUCLEOTIDE SEQUENCE [LARGE SCALE GENOMIC DNA]</scope>
    <source>
        <strain evidence="6">NBRC 105830</strain>
    </source>
</reference>
<keyword evidence="2" id="KW-0808">Transferase</keyword>
<evidence type="ECO:0000313" key="5">
    <source>
        <dbReference type="EMBL" id="GMA21085.1"/>
    </source>
</evidence>
<evidence type="ECO:0000259" key="4">
    <source>
        <dbReference type="Pfam" id="PF13439"/>
    </source>
</evidence>
<dbReference type="Proteomes" id="UP001157109">
    <property type="component" value="Unassembled WGS sequence"/>
</dbReference>
<organism evidence="5 6">
    <name type="scientific">Arsenicicoccus piscis</name>
    <dbReference type="NCBI Taxonomy" id="673954"/>
    <lineage>
        <taxon>Bacteria</taxon>
        <taxon>Bacillati</taxon>
        <taxon>Actinomycetota</taxon>
        <taxon>Actinomycetes</taxon>
        <taxon>Micrococcales</taxon>
        <taxon>Intrasporangiaceae</taxon>
        <taxon>Arsenicicoccus</taxon>
    </lineage>
</organism>
<protein>
    <recommendedName>
        <fullName evidence="4">Glycosyltransferase subfamily 4-like N-terminal domain-containing protein</fullName>
    </recommendedName>
</protein>
<dbReference type="Gene3D" id="3.40.50.2000">
    <property type="entry name" value="Glycogen Phosphorylase B"/>
    <property type="match status" value="1"/>
</dbReference>
<name>A0ABQ6HRK7_9MICO</name>
<feature type="region of interest" description="Disordered" evidence="3">
    <location>
        <begin position="152"/>
        <end position="205"/>
    </location>
</feature>